<evidence type="ECO:0000256" key="4">
    <source>
        <dbReference type="ARBA" id="ARBA00022840"/>
    </source>
</evidence>
<dbReference type="InterPro" id="IPR001412">
    <property type="entry name" value="aa-tRNA-synth_I_CS"/>
</dbReference>
<dbReference type="InterPro" id="IPR036695">
    <property type="entry name" value="Arg-tRNA-synth_N_sf"/>
</dbReference>
<evidence type="ECO:0000256" key="8">
    <source>
        <dbReference type="HAMAP-Rule" id="MF_00123"/>
    </source>
</evidence>
<dbReference type="Gene3D" id="3.30.1360.70">
    <property type="entry name" value="Arginyl tRNA synthetase N-terminal domain"/>
    <property type="match status" value="1"/>
</dbReference>
<dbReference type="InterPro" id="IPR001278">
    <property type="entry name" value="Arg-tRNA-ligase"/>
</dbReference>
<dbReference type="SUPFAM" id="SSF47323">
    <property type="entry name" value="Anticodon-binding domain of a subclass of class I aminoacyl-tRNA synthetases"/>
    <property type="match status" value="1"/>
</dbReference>
<evidence type="ECO:0000259" key="10">
    <source>
        <dbReference type="SMART" id="SM00836"/>
    </source>
</evidence>
<feature type="domain" description="DALR anticodon binding" evidence="10">
    <location>
        <begin position="517"/>
        <end position="632"/>
    </location>
</feature>
<comment type="similarity">
    <text evidence="1 8 9">Belongs to the class-I aminoacyl-tRNA synthetase family.</text>
</comment>
<dbReference type="NCBIfam" id="NF002447">
    <property type="entry name" value="PRK01611.3-4"/>
    <property type="match status" value="1"/>
</dbReference>
<dbReference type="GO" id="GO:0006420">
    <property type="term" value="P:arginyl-tRNA aminoacylation"/>
    <property type="evidence" value="ECO:0007669"/>
    <property type="project" value="UniProtKB-UniRule"/>
</dbReference>
<keyword evidence="8" id="KW-0963">Cytoplasm</keyword>
<evidence type="ECO:0000256" key="5">
    <source>
        <dbReference type="ARBA" id="ARBA00022917"/>
    </source>
</evidence>
<dbReference type="InterPro" id="IPR009080">
    <property type="entry name" value="tRNAsynth_Ia_anticodon-bd"/>
</dbReference>
<dbReference type="InterPro" id="IPR035684">
    <property type="entry name" value="ArgRS_core"/>
</dbReference>
<dbReference type="GO" id="GO:0005524">
    <property type="term" value="F:ATP binding"/>
    <property type="evidence" value="ECO:0007669"/>
    <property type="project" value="UniProtKB-UniRule"/>
</dbReference>
<dbReference type="PROSITE" id="PS00178">
    <property type="entry name" value="AA_TRNA_LIGASE_I"/>
    <property type="match status" value="1"/>
</dbReference>
<reference evidence="12" key="1">
    <citation type="journal article" date="2017" name="Nature">
        <title>Asgard archaea illuminate the origin of eukaryotic cellular complexity.</title>
        <authorList>
            <person name="Zaremba-Niedzwiedzka K."/>
            <person name="Caceres E.F."/>
            <person name="Saw J.H."/>
            <person name="Backstrom D."/>
            <person name="Juzokaite L."/>
            <person name="Vancaester E."/>
            <person name="Seitz K.W."/>
            <person name="Anantharaman K."/>
            <person name="Starnawski P."/>
            <person name="Kjeldsen K.U."/>
            <person name="Scott M.B."/>
            <person name="Nunoura T."/>
            <person name="Banfield J.F."/>
            <person name="Schramm A."/>
            <person name="Baker B.J."/>
            <person name="Spang A."/>
            <person name="Ettema T.J.G."/>
        </authorList>
    </citation>
    <scope>NUCLEOTIDE SEQUENCE</scope>
    <source>
        <strain evidence="12">LCB_4</strain>
    </source>
</reference>
<dbReference type="Pfam" id="PF05746">
    <property type="entry name" value="DALR_1"/>
    <property type="match status" value="1"/>
</dbReference>
<evidence type="ECO:0000256" key="9">
    <source>
        <dbReference type="RuleBase" id="RU363038"/>
    </source>
</evidence>
<dbReference type="Gene3D" id="3.40.50.620">
    <property type="entry name" value="HUPs"/>
    <property type="match status" value="1"/>
</dbReference>
<dbReference type="CDD" id="cd07956">
    <property type="entry name" value="Anticodon_Ia_Arg"/>
    <property type="match status" value="1"/>
</dbReference>
<dbReference type="EC" id="6.1.1.19" evidence="8"/>
<dbReference type="PRINTS" id="PR01038">
    <property type="entry name" value="TRNASYNTHARG"/>
</dbReference>
<reference evidence="12" key="2">
    <citation type="journal article" date="2022" name="Nat. Microbiol.">
        <title>A closed Candidatus Odinarchaeum chromosome exposes Asgard archaeal viruses.</title>
        <authorList>
            <person name="Tamarit D."/>
            <person name="Caceres E.F."/>
            <person name="Krupovic M."/>
            <person name="Nijland R."/>
            <person name="Eme L."/>
            <person name="Robinson N.P."/>
            <person name="Ettema T.J.G."/>
        </authorList>
    </citation>
    <scope>NUCLEOTIDE SEQUENCE</scope>
    <source>
        <strain evidence="12">LCB_4</strain>
    </source>
</reference>
<evidence type="ECO:0000256" key="3">
    <source>
        <dbReference type="ARBA" id="ARBA00022741"/>
    </source>
</evidence>
<dbReference type="PANTHER" id="PTHR11956:SF5">
    <property type="entry name" value="ARGININE--TRNA LIGASE, CYTOPLASMIC"/>
    <property type="match status" value="1"/>
</dbReference>
<dbReference type="PANTHER" id="PTHR11956">
    <property type="entry name" value="ARGINYL-TRNA SYNTHETASE"/>
    <property type="match status" value="1"/>
</dbReference>
<dbReference type="SMART" id="SM00836">
    <property type="entry name" value="DALR_1"/>
    <property type="match status" value="1"/>
</dbReference>
<dbReference type="AlphaFoldDB" id="A0AAF0D1N5"/>
<dbReference type="InterPro" id="IPR014729">
    <property type="entry name" value="Rossmann-like_a/b/a_fold"/>
</dbReference>
<keyword evidence="2 8" id="KW-0436">Ligase</keyword>
<name>A0AAF0D1N5_ODILC</name>
<comment type="catalytic activity">
    <reaction evidence="7 8">
        <text>tRNA(Arg) + L-arginine + ATP = L-arginyl-tRNA(Arg) + AMP + diphosphate</text>
        <dbReference type="Rhea" id="RHEA:20301"/>
        <dbReference type="Rhea" id="RHEA-COMP:9658"/>
        <dbReference type="Rhea" id="RHEA-COMP:9673"/>
        <dbReference type="ChEBI" id="CHEBI:30616"/>
        <dbReference type="ChEBI" id="CHEBI:32682"/>
        <dbReference type="ChEBI" id="CHEBI:33019"/>
        <dbReference type="ChEBI" id="CHEBI:78442"/>
        <dbReference type="ChEBI" id="CHEBI:78513"/>
        <dbReference type="ChEBI" id="CHEBI:456215"/>
        <dbReference type="EC" id="6.1.1.19"/>
    </reaction>
</comment>
<dbReference type="GO" id="GO:0005737">
    <property type="term" value="C:cytoplasm"/>
    <property type="evidence" value="ECO:0007669"/>
    <property type="project" value="UniProtKB-SubCell"/>
</dbReference>
<keyword evidence="6 8" id="KW-0030">Aminoacyl-tRNA synthetase</keyword>
<protein>
    <recommendedName>
        <fullName evidence="8">Arginine--tRNA ligase</fullName>
        <ecNumber evidence="8">6.1.1.19</ecNumber>
    </recommendedName>
    <alternativeName>
        <fullName evidence="8">Arginyl-tRNA synthetase</fullName>
        <shortName evidence="8">ArgRS</shortName>
    </alternativeName>
</protein>
<gene>
    <name evidence="8" type="primary">argS</name>
    <name evidence="12" type="ORF">OdinLCB4_006065</name>
</gene>
<dbReference type="Pfam" id="PF00750">
    <property type="entry name" value="tRNA-synt_1d"/>
    <property type="match status" value="2"/>
</dbReference>
<keyword evidence="4 8" id="KW-0067">ATP-binding</keyword>
<feature type="domain" description="Arginyl tRNA synthetase N-terminal" evidence="11">
    <location>
        <begin position="6"/>
        <end position="97"/>
    </location>
</feature>
<evidence type="ECO:0000256" key="6">
    <source>
        <dbReference type="ARBA" id="ARBA00023146"/>
    </source>
</evidence>
<dbReference type="SUPFAM" id="SSF52374">
    <property type="entry name" value="Nucleotidylyl transferase"/>
    <property type="match status" value="1"/>
</dbReference>
<sequence length="632" mass="72244">MVDPWVILKRSVAEILESSFKNNNWSKPEKDYSFYVEVPPDSKLGDLSSTIAFKAAKTLKMKPISIAAKIREEYLLNPSKFIEKVEVAEPGYLNFYIKWSEYSKLVLDTILNEGDRYGDGDIGVGKKVIVEHTSANPTKPIHLGTMRCAVLGDVTARLLRKVGYNVEVENYMDDLGRQVAVLTWGYENLSSEIEKKPEYKDDYWLGLIYTAAAQRVEEKSEFEERIRHILKKMEEGGNEYSDLAQRLVYMVVKSQLETAARMNIFYDLLIWEKDIVRSGLFKEALNKMLKSPHVYQVREGEDANCIVIDMSILGEPYTSLKKSYKILVRSDGVSTYTGKDIAFQMWKFGLAEADLKFRVFGIQKNGGALMETAQDGEANRSFGHADKVVNVIGYEQTLPQQIVYQALKIMGYEEAYKNSYHLSFQWVWLPEQVAFSGRKGTWIGFHADAVLDKAFQLAMEEVEKRNPDMEPELKKRIAEVIASGSVKFYLAKYSPEKKIIIDWKEAINFEGDSAPYVQYTIVRINSILSKVNHIGEPDYSLLTDETEIDLIRTLSKFPYTVREAAETYQYHLIPHYCLSLANKFNIFYHKLPVLKAEDEALRAARLNLIKAVAQTLKIGLKDLIGIDIPVKM</sequence>
<dbReference type="EMBL" id="CP091871">
    <property type="protein sequence ID" value="WEU40034.1"/>
    <property type="molecule type" value="Genomic_DNA"/>
</dbReference>
<dbReference type="Pfam" id="PF03485">
    <property type="entry name" value="Arg_tRNA_synt_N"/>
    <property type="match status" value="1"/>
</dbReference>
<dbReference type="InterPro" id="IPR008909">
    <property type="entry name" value="DALR_anticod-bd"/>
</dbReference>
<evidence type="ECO:0000313" key="13">
    <source>
        <dbReference type="Proteomes" id="UP000186851"/>
    </source>
</evidence>
<comment type="caution">
    <text evidence="8">Lacks conserved residue(s) required for the propagation of feature annotation.</text>
</comment>
<dbReference type="GO" id="GO:0004814">
    <property type="term" value="F:arginine-tRNA ligase activity"/>
    <property type="evidence" value="ECO:0007669"/>
    <property type="project" value="UniProtKB-UniRule"/>
</dbReference>
<evidence type="ECO:0000259" key="11">
    <source>
        <dbReference type="SMART" id="SM01016"/>
    </source>
</evidence>
<proteinExistence type="inferred from homology"/>
<evidence type="ECO:0000313" key="12">
    <source>
        <dbReference type="EMBL" id="WEU40034.1"/>
    </source>
</evidence>
<dbReference type="InterPro" id="IPR005148">
    <property type="entry name" value="Arg-tRNA-synth_N"/>
</dbReference>
<comment type="subcellular location">
    <subcellularLocation>
        <location evidence="8">Cytoplasm</location>
    </subcellularLocation>
</comment>
<accession>A0AAF0D1N5</accession>
<evidence type="ECO:0000256" key="2">
    <source>
        <dbReference type="ARBA" id="ARBA00022598"/>
    </source>
</evidence>
<dbReference type="SMART" id="SM01016">
    <property type="entry name" value="Arg_tRNA_synt_N"/>
    <property type="match status" value="1"/>
</dbReference>
<evidence type="ECO:0000256" key="1">
    <source>
        <dbReference type="ARBA" id="ARBA00005594"/>
    </source>
</evidence>
<organism evidence="12 13">
    <name type="scientific">Odinarchaeota yellowstonii (strain LCB_4)</name>
    <dbReference type="NCBI Taxonomy" id="1841599"/>
    <lineage>
        <taxon>Archaea</taxon>
        <taxon>Promethearchaeati</taxon>
        <taxon>Candidatus Odinarchaeota</taxon>
        <taxon>Candidatus Odinarchaeia</taxon>
        <taxon>Candidatus Odinarchaeales</taxon>
        <taxon>Candidatus Odinarchaeaceae</taxon>
        <taxon>Candidatus Odinarchaeum</taxon>
    </lineage>
</organism>
<dbReference type="Proteomes" id="UP000186851">
    <property type="component" value="Chromosome"/>
</dbReference>
<dbReference type="KEGG" id="oyw:OdinLCB4_006065"/>
<dbReference type="Gene3D" id="1.10.730.10">
    <property type="entry name" value="Isoleucyl-tRNA Synthetase, Domain 1"/>
    <property type="match status" value="1"/>
</dbReference>
<evidence type="ECO:0000256" key="7">
    <source>
        <dbReference type="ARBA" id="ARBA00049339"/>
    </source>
</evidence>
<dbReference type="HAMAP" id="MF_00123">
    <property type="entry name" value="Arg_tRNA_synth"/>
    <property type="match status" value="1"/>
</dbReference>
<keyword evidence="3 8" id="KW-0547">Nucleotide-binding</keyword>
<dbReference type="SUPFAM" id="SSF55190">
    <property type="entry name" value="Arginyl-tRNA synthetase (ArgRS), N-terminal 'additional' domain"/>
    <property type="match status" value="1"/>
</dbReference>
<keyword evidence="5 8" id="KW-0648">Protein biosynthesis</keyword>